<protein>
    <recommendedName>
        <fullName evidence="5">FYVE-type domain-containing protein</fullName>
    </recommendedName>
</protein>
<keyword evidence="1" id="KW-0479">Metal-binding</keyword>
<dbReference type="PANTHER" id="PTHR47553">
    <property type="entry name" value="MYOSIN-11"/>
    <property type="match status" value="1"/>
</dbReference>
<dbReference type="PROSITE" id="PS50178">
    <property type="entry name" value="ZF_FYVE"/>
    <property type="match status" value="1"/>
</dbReference>
<dbReference type="PANTHER" id="PTHR47553:SF1">
    <property type="entry name" value="RING_FYVE_PHD ZINC FINGER SUPERFAMILY PROTEIN"/>
    <property type="match status" value="1"/>
</dbReference>
<sequence>MLEKIGLPPKPSMRGATWVVDASHCQGCSVQFSLFTRKHHCQRCGGLFCSSCTQQRMVLRGQGDSPVRICDPCKKLEEEAHHELRYGHKNRATRGSFPFPYSSDHSRVSVNICDLVDTTAMKYV</sequence>
<evidence type="ECO:0000256" key="1">
    <source>
        <dbReference type="ARBA" id="ARBA00022723"/>
    </source>
</evidence>
<dbReference type="Gene3D" id="3.30.40.10">
    <property type="entry name" value="Zinc/RING finger domain, C3HC4 (zinc finger)"/>
    <property type="match status" value="1"/>
</dbReference>
<evidence type="ECO:0000256" key="2">
    <source>
        <dbReference type="ARBA" id="ARBA00022771"/>
    </source>
</evidence>
<keyword evidence="3" id="KW-0862">Zinc</keyword>
<dbReference type="ExpressionAtlas" id="B6U4S5">
    <property type="expression patterns" value="baseline and differential"/>
</dbReference>
<dbReference type="InterPro" id="IPR000306">
    <property type="entry name" value="Znf_FYVE"/>
</dbReference>
<accession>B6U4S5</accession>
<dbReference type="InterPro" id="IPR011011">
    <property type="entry name" value="Znf_FYVE_PHD"/>
</dbReference>
<dbReference type="InterPro" id="IPR017455">
    <property type="entry name" value="Znf_FYVE-rel"/>
</dbReference>
<evidence type="ECO:0000256" key="4">
    <source>
        <dbReference type="PROSITE-ProRule" id="PRU00091"/>
    </source>
</evidence>
<keyword evidence="2 4" id="KW-0863">Zinc-finger</keyword>
<evidence type="ECO:0000256" key="3">
    <source>
        <dbReference type="ARBA" id="ARBA00022833"/>
    </source>
</evidence>
<proteinExistence type="evidence at transcript level"/>
<dbReference type="EMBL" id="EU972240">
    <property type="protein sequence ID" value="ACG44358.1"/>
    <property type="molecule type" value="mRNA"/>
</dbReference>
<dbReference type="InterPro" id="IPR013083">
    <property type="entry name" value="Znf_RING/FYVE/PHD"/>
</dbReference>
<dbReference type="AlphaFoldDB" id="B6U4S5"/>
<evidence type="ECO:0000313" key="6">
    <source>
        <dbReference type="EMBL" id="ACG44358.1"/>
    </source>
</evidence>
<dbReference type="SMART" id="SM00064">
    <property type="entry name" value="FYVE"/>
    <property type="match status" value="1"/>
</dbReference>
<dbReference type="SUPFAM" id="SSF57903">
    <property type="entry name" value="FYVE/PHD zinc finger"/>
    <property type="match status" value="1"/>
</dbReference>
<dbReference type="GO" id="GO:0008270">
    <property type="term" value="F:zinc ion binding"/>
    <property type="evidence" value="ECO:0007669"/>
    <property type="project" value="UniProtKB-KW"/>
</dbReference>
<reference evidence="6" key="1">
    <citation type="journal article" date="2009" name="Plant Mol. Biol.">
        <title>Insights into corn genes derived from large-scale cDNA sequencing.</title>
        <authorList>
            <person name="Alexandrov N.N."/>
            <person name="Brover V.V."/>
            <person name="Freidin S."/>
            <person name="Troukhan M.E."/>
            <person name="Tatarinova T.V."/>
            <person name="Zhang H."/>
            <person name="Swaller T.J."/>
            <person name="Lu Y.P."/>
            <person name="Bouck J."/>
            <person name="Flavell R.B."/>
            <person name="Feldmann K.A."/>
        </authorList>
    </citation>
    <scope>NUCLEOTIDE SEQUENCE</scope>
</reference>
<feature type="domain" description="FYVE-type" evidence="5">
    <location>
        <begin position="19"/>
        <end position="78"/>
    </location>
</feature>
<organism evidence="6">
    <name type="scientific">Zea mays</name>
    <name type="common">Maize</name>
    <dbReference type="NCBI Taxonomy" id="4577"/>
    <lineage>
        <taxon>Eukaryota</taxon>
        <taxon>Viridiplantae</taxon>
        <taxon>Streptophyta</taxon>
        <taxon>Embryophyta</taxon>
        <taxon>Tracheophyta</taxon>
        <taxon>Spermatophyta</taxon>
        <taxon>Magnoliopsida</taxon>
        <taxon>Liliopsida</taxon>
        <taxon>Poales</taxon>
        <taxon>Poaceae</taxon>
        <taxon>PACMAD clade</taxon>
        <taxon>Panicoideae</taxon>
        <taxon>Andropogonodae</taxon>
        <taxon>Andropogoneae</taxon>
        <taxon>Tripsacinae</taxon>
        <taxon>Zea</taxon>
    </lineage>
</organism>
<dbReference type="Pfam" id="PF01363">
    <property type="entry name" value="FYVE"/>
    <property type="match status" value="1"/>
</dbReference>
<name>B6U4S5_MAIZE</name>
<evidence type="ECO:0000259" key="5">
    <source>
        <dbReference type="PROSITE" id="PS50178"/>
    </source>
</evidence>